<dbReference type="EMBL" id="BK015962">
    <property type="protein sequence ID" value="DAF87480.1"/>
    <property type="molecule type" value="Genomic_DNA"/>
</dbReference>
<evidence type="ECO:0000313" key="1">
    <source>
        <dbReference type="EMBL" id="DAF87480.1"/>
    </source>
</evidence>
<sequence>MSFKKVYVSSNIDITGLDEKNTGFKDVAIIPDEQFSKGQDYYLKVKIPQDMNYAMEFTIKLMKNKDTDQGSYQYIKTVNVNAGGDGTNVYNVALYEKKDGSINAMIPLKYGQSNINGALYYRELDKKYYLGTGGTRYEQTDKCNIVALAASWKTDVGERYGLFEMIFRPIEEGFVSVVLSMTRQSEDYNIQHTTSNGTEYGRILDLDKTICELYKVSNLVNSMNSNANLDRIGVWGHSGLMMAINGEEIKIGPSGFYELSEVPVSSLGVVARDFNDSFTVDYEFSNKDVEEVGE</sequence>
<name>A0A8S5TZ44_9CAUD</name>
<protein>
    <submittedName>
        <fullName evidence="1">Uncharacterized protein</fullName>
    </submittedName>
</protein>
<reference evidence="1" key="1">
    <citation type="journal article" date="2021" name="Proc. Natl. Acad. Sci. U.S.A.">
        <title>A Catalog of Tens of Thousands of Viruses from Human Metagenomes Reveals Hidden Associations with Chronic Diseases.</title>
        <authorList>
            <person name="Tisza M.J."/>
            <person name="Buck C.B."/>
        </authorList>
    </citation>
    <scope>NUCLEOTIDE SEQUENCE</scope>
    <source>
        <strain evidence="1">CtnPP24</strain>
    </source>
</reference>
<proteinExistence type="predicted"/>
<organism evidence="1">
    <name type="scientific">Siphoviridae sp. ctnPP24</name>
    <dbReference type="NCBI Taxonomy" id="2825662"/>
    <lineage>
        <taxon>Viruses</taxon>
        <taxon>Duplodnaviria</taxon>
        <taxon>Heunggongvirae</taxon>
        <taxon>Uroviricota</taxon>
        <taxon>Caudoviricetes</taxon>
    </lineage>
</organism>
<accession>A0A8S5TZ44</accession>